<comment type="similarity">
    <text evidence="2">Belongs to the thiamine-monophosphate kinase family.</text>
</comment>
<feature type="binding site" evidence="2">
    <location>
        <position position="209"/>
    </location>
    <ligand>
        <name>Mg(2+)</name>
        <dbReference type="ChEBI" id="CHEBI:18420"/>
        <label>3</label>
    </ligand>
</feature>
<feature type="binding site" evidence="2">
    <location>
        <position position="74"/>
    </location>
    <ligand>
        <name>Mg(2+)</name>
        <dbReference type="ChEBI" id="CHEBI:18420"/>
        <label>3</label>
    </ligand>
</feature>
<comment type="pathway">
    <text evidence="2">Cofactor biosynthesis; thiamine diphosphate biosynthesis; thiamine diphosphate from thiamine phosphate: step 1/1.</text>
</comment>
<dbReference type="Pfam" id="PF02769">
    <property type="entry name" value="AIRS_C"/>
    <property type="match status" value="1"/>
</dbReference>
<evidence type="ECO:0000259" key="3">
    <source>
        <dbReference type="Pfam" id="PF00586"/>
    </source>
</evidence>
<feature type="domain" description="PurM-like N-terminal" evidence="3">
    <location>
        <begin position="28"/>
        <end position="135"/>
    </location>
</feature>
<dbReference type="CDD" id="cd02194">
    <property type="entry name" value="ThiL"/>
    <property type="match status" value="1"/>
</dbReference>
<dbReference type="EMBL" id="JALJYF010000001">
    <property type="protein sequence ID" value="MCP1727138.1"/>
    <property type="molecule type" value="Genomic_DNA"/>
</dbReference>
<feature type="binding site" evidence="2">
    <location>
        <position position="53"/>
    </location>
    <ligand>
        <name>substrate</name>
    </ligand>
</feature>
<dbReference type="InterPro" id="IPR016188">
    <property type="entry name" value="PurM-like_N"/>
</dbReference>
<keyword evidence="2" id="KW-0460">Magnesium</keyword>
<dbReference type="PANTHER" id="PTHR30270:SF0">
    <property type="entry name" value="THIAMINE-MONOPHOSPHATE KINASE"/>
    <property type="match status" value="1"/>
</dbReference>
<feature type="binding site" evidence="2">
    <location>
        <position position="46"/>
    </location>
    <ligand>
        <name>Mg(2+)</name>
        <dbReference type="ChEBI" id="CHEBI:18420"/>
        <label>1</label>
    </ligand>
</feature>
<evidence type="ECO:0000313" key="6">
    <source>
        <dbReference type="Proteomes" id="UP001523550"/>
    </source>
</evidence>
<dbReference type="InterPro" id="IPR036921">
    <property type="entry name" value="PurM-like_N_sf"/>
</dbReference>
<name>A0ABT1G763_9GAMM</name>
<comment type="caution">
    <text evidence="2">Lacks conserved residue(s) required for the propagation of feature annotation.</text>
</comment>
<feature type="binding site" evidence="2">
    <location>
        <position position="259"/>
    </location>
    <ligand>
        <name>substrate</name>
    </ligand>
</feature>
<dbReference type="Gene3D" id="3.90.650.10">
    <property type="entry name" value="PurM-like C-terminal domain"/>
    <property type="match status" value="1"/>
</dbReference>
<feature type="binding site" evidence="2">
    <location>
        <begin position="120"/>
        <end position="121"/>
    </location>
    <ligand>
        <name>ATP</name>
        <dbReference type="ChEBI" id="CHEBI:30616"/>
    </ligand>
</feature>
<gene>
    <name evidence="2" type="primary">thiL</name>
    <name evidence="5" type="ORF">J2T60_001103</name>
</gene>
<proteinExistence type="inferred from homology"/>
<evidence type="ECO:0000259" key="4">
    <source>
        <dbReference type="Pfam" id="PF02769"/>
    </source>
</evidence>
<dbReference type="PANTHER" id="PTHR30270">
    <property type="entry name" value="THIAMINE-MONOPHOSPHATE KINASE"/>
    <property type="match status" value="1"/>
</dbReference>
<organism evidence="5 6">
    <name type="scientific">Natronospira proteinivora</name>
    <dbReference type="NCBI Taxonomy" id="1807133"/>
    <lineage>
        <taxon>Bacteria</taxon>
        <taxon>Pseudomonadati</taxon>
        <taxon>Pseudomonadota</taxon>
        <taxon>Gammaproteobacteria</taxon>
        <taxon>Natronospirales</taxon>
        <taxon>Natronospiraceae</taxon>
        <taxon>Natronospira</taxon>
    </lineage>
</organism>
<feature type="binding site" evidence="2">
    <location>
        <position position="30"/>
    </location>
    <ligand>
        <name>Mg(2+)</name>
        <dbReference type="ChEBI" id="CHEBI:18420"/>
        <label>3</label>
    </ligand>
</feature>
<dbReference type="HAMAP" id="MF_02128">
    <property type="entry name" value="TMP_kinase"/>
    <property type="match status" value="1"/>
</dbReference>
<feature type="binding site" evidence="2">
    <location>
        <position position="144"/>
    </location>
    <ligand>
        <name>ATP</name>
        <dbReference type="ChEBI" id="CHEBI:30616"/>
    </ligand>
</feature>
<dbReference type="NCBIfam" id="TIGR01379">
    <property type="entry name" value="thiL"/>
    <property type="match status" value="1"/>
</dbReference>
<comment type="caution">
    <text evidence="5">The sequence shown here is derived from an EMBL/GenBank/DDBJ whole genome shotgun (WGS) entry which is preliminary data.</text>
</comment>
<dbReference type="InterPro" id="IPR036676">
    <property type="entry name" value="PurM-like_C_sf"/>
</dbReference>
<sequence>MSQREFDLIQRYFRQAVSPAADLPVGIGDDGAVVLAGNTNLAWVMDTINEDVHFPHDAPGAAVGHRALAVNLSDMVAMGAQPRWMLLSLCLPEVDEAWLADFSDGLLSLARDSGVTLAGGDTTRGPLSVAVTLLGPLHGQAVQRSGARPGDRLLVSGTLGDARAGLDIALGDGHAADAVESELLKRYLYPQARLALSPLLARHARAAIDLSDGLVGDLTHLLSASGVGATIHSQRLPRSRALMAHAEEESDALALSGGDDYEILCAVAPEAVETLVREAAAEGIMLSDIGEITQGPELTVLDRDGQPVPLEAGFSHFGDDDA</sequence>
<comment type="miscellaneous">
    <text evidence="2">Reaction mechanism of ThiL seems to utilize a direct, inline transfer of the gamma-phosphate of ATP to TMP rather than a phosphorylated enzyme intermediate.</text>
</comment>
<feature type="binding site" evidence="2">
    <location>
        <position position="30"/>
    </location>
    <ligand>
        <name>Mg(2+)</name>
        <dbReference type="ChEBI" id="CHEBI:18420"/>
        <label>4</label>
    </ligand>
</feature>
<keyword evidence="2 5" id="KW-0808">Transferase</keyword>
<keyword evidence="2" id="KW-0547">Nucleotide-binding</keyword>
<keyword evidence="2" id="KW-0479">Metal-binding</keyword>
<evidence type="ECO:0000256" key="1">
    <source>
        <dbReference type="ARBA" id="ARBA00022977"/>
    </source>
</evidence>
<feature type="binding site" evidence="2">
    <location>
        <position position="74"/>
    </location>
    <ligand>
        <name>Mg(2+)</name>
        <dbReference type="ChEBI" id="CHEBI:18420"/>
        <label>2</label>
    </ligand>
</feature>
<dbReference type="RefSeq" id="WP_253446559.1">
    <property type="nucleotide sequence ID" value="NZ_JALJYF010000001.1"/>
</dbReference>
<dbReference type="SUPFAM" id="SSF56042">
    <property type="entry name" value="PurM C-terminal domain-like"/>
    <property type="match status" value="1"/>
</dbReference>
<feature type="binding site" evidence="2">
    <location>
        <position position="74"/>
    </location>
    <ligand>
        <name>Mg(2+)</name>
        <dbReference type="ChEBI" id="CHEBI:18420"/>
        <label>4</label>
    </ligand>
</feature>
<feature type="binding site" evidence="2">
    <location>
        <position position="314"/>
    </location>
    <ligand>
        <name>substrate</name>
    </ligand>
</feature>
<dbReference type="InterPro" id="IPR006283">
    <property type="entry name" value="ThiL-like"/>
</dbReference>
<feature type="binding site" evidence="2">
    <location>
        <position position="211"/>
    </location>
    <ligand>
        <name>ATP</name>
        <dbReference type="ChEBI" id="CHEBI:30616"/>
    </ligand>
</feature>
<protein>
    <recommendedName>
        <fullName evidence="2">Thiamine-monophosphate kinase</fullName>
        <shortName evidence="2">TMP kinase</shortName>
        <shortName evidence="2">Thiamine-phosphate kinase</shortName>
        <ecNumber evidence="2">2.7.4.16</ecNumber>
    </recommendedName>
</protein>
<comment type="catalytic activity">
    <reaction evidence="2">
        <text>thiamine phosphate + ATP = thiamine diphosphate + ADP</text>
        <dbReference type="Rhea" id="RHEA:15913"/>
        <dbReference type="ChEBI" id="CHEBI:30616"/>
        <dbReference type="ChEBI" id="CHEBI:37575"/>
        <dbReference type="ChEBI" id="CHEBI:58937"/>
        <dbReference type="ChEBI" id="CHEBI:456216"/>
        <dbReference type="EC" id="2.7.4.16"/>
    </reaction>
</comment>
<dbReference type="PIRSF" id="PIRSF005303">
    <property type="entry name" value="Thiam_monoph_kin"/>
    <property type="match status" value="1"/>
</dbReference>
<dbReference type="InterPro" id="IPR010918">
    <property type="entry name" value="PurM-like_C_dom"/>
</dbReference>
<dbReference type="SUPFAM" id="SSF55326">
    <property type="entry name" value="PurM N-terminal domain-like"/>
    <property type="match status" value="1"/>
</dbReference>
<evidence type="ECO:0000256" key="2">
    <source>
        <dbReference type="HAMAP-Rule" id="MF_02128"/>
    </source>
</evidence>
<comment type="function">
    <text evidence="2">Catalyzes the ATP-dependent phosphorylation of thiamine-monophosphate (TMP) to form thiamine-pyrophosphate (TPP), the active form of vitamin B1.</text>
</comment>
<keyword evidence="1 2" id="KW-0784">Thiamine biosynthesis</keyword>
<dbReference type="EC" id="2.7.4.16" evidence="2"/>
<dbReference type="Pfam" id="PF00586">
    <property type="entry name" value="AIRS"/>
    <property type="match status" value="1"/>
</dbReference>
<dbReference type="Gene3D" id="3.30.1330.10">
    <property type="entry name" value="PurM-like, N-terminal domain"/>
    <property type="match status" value="1"/>
</dbReference>
<keyword evidence="2" id="KW-0067">ATP-binding</keyword>
<accession>A0ABT1G763</accession>
<keyword evidence="2 5" id="KW-0418">Kinase</keyword>
<feature type="binding site" evidence="2">
    <location>
        <position position="212"/>
    </location>
    <ligand>
        <name>Mg(2+)</name>
        <dbReference type="ChEBI" id="CHEBI:18420"/>
        <label>5</label>
    </ligand>
</feature>
<feature type="binding site" evidence="2">
    <location>
        <position position="121"/>
    </location>
    <ligand>
        <name>Mg(2+)</name>
        <dbReference type="ChEBI" id="CHEBI:18420"/>
        <label>1</label>
    </ligand>
</feature>
<dbReference type="Proteomes" id="UP001523550">
    <property type="component" value="Unassembled WGS sequence"/>
</dbReference>
<dbReference type="GO" id="GO:0009030">
    <property type="term" value="F:thiamine-phosphate kinase activity"/>
    <property type="evidence" value="ECO:0007669"/>
    <property type="project" value="UniProtKB-EC"/>
</dbReference>
<evidence type="ECO:0000313" key="5">
    <source>
        <dbReference type="EMBL" id="MCP1727138.1"/>
    </source>
</evidence>
<reference evidence="5 6" key="1">
    <citation type="submission" date="2022-03" db="EMBL/GenBank/DDBJ databases">
        <title>Genomic Encyclopedia of Type Strains, Phase III (KMG-III): the genomes of soil and plant-associated and newly described type strains.</title>
        <authorList>
            <person name="Whitman W."/>
        </authorList>
    </citation>
    <scope>NUCLEOTIDE SEQUENCE [LARGE SCALE GENOMIC DNA]</scope>
    <source>
        <strain evidence="5 6">BSker1</strain>
    </source>
</reference>
<feature type="domain" description="PurM-like C-terminal" evidence="4">
    <location>
        <begin position="148"/>
        <end position="300"/>
    </location>
</feature>
<feature type="binding site" evidence="2">
    <location>
        <position position="46"/>
    </location>
    <ligand>
        <name>Mg(2+)</name>
        <dbReference type="ChEBI" id="CHEBI:18420"/>
        <label>2</label>
    </ligand>
</feature>
<keyword evidence="6" id="KW-1185">Reference proteome</keyword>